<reference evidence="2 3" key="1">
    <citation type="journal article" date="2021" name="BMC Genomics">
        <title>Datura genome reveals duplications of psychoactive alkaloid biosynthetic genes and high mutation rate following tissue culture.</title>
        <authorList>
            <person name="Rajewski A."/>
            <person name="Carter-House D."/>
            <person name="Stajich J."/>
            <person name="Litt A."/>
        </authorList>
    </citation>
    <scope>NUCLEOTIDE SEQUENCE [LARGE SCALE GENOMIC DNA]</scope>
    <source>
        <strain evidence="2">AR-01</strain>
    </source>
</reference>
<proteinExistence type="predicted"/>
<evidence type="ECO:0000313" key="3">
    <source>
        <dbReference type="Proteomes" id="UP000823775"/>
    </source>
</evidence>
<feature type="compositionally biased region" description="Basic and acidic residues" evidence="1">
    <location>
        <begin position="13"/>
        <end position="26"/>
    </location>
</feature>
<keyword evidence="3" id="KW-1185">Reference proteome</keyword>
<dbReference type="EMBL" id="JACEIK010002559">
    <property type="protein sequence ID" value="MCD9637783.1"/>
    <property type="molecule type" value="Genomic_DNA"/>
</dbReference>
<feature type="region of interest" description="Disordered" evidence="1">
    <location>
        <begin position="1"/>
        <end position="26"/>
    </location>
</feature>
<gene>
    <name evidence="2" type="ORF">HAX54_021252</name>
</gene>
<sequence length="115" mass="12905">MALLRRKGSIHAIDGKYPDGTSDSDKEKIEGDELSVIQLSLVPNVLHKTTGIEKNEETLAYALLFSLTSKYRDIENSLIYRKNPITLEQVWKHLTLVMCGGVLKDTKMMKLVGSL</sequence>
<organism evidence="2 3">
    <name type="scientific">Datura stramonium</name>
    <name type="common">Jimsonweed</name>
    <name type="synonym">Common thornapple</name>
    <dbReference type="NCBI Taxonomy" id="4076"/>
    <lineage>
        <taxon>Eukaryota</taxon>
        <taxon>Viridiplantae</taxon>
        <taxon>Streptophyta</taxon>
        <taxon>Embryophyta</taxon>
        <taxon>Tracheophyta</taxon>
        <taxon>Spermatophyta</taxon>
        <taxon>Magnoliopsida</taxon>
        <taxon>eudicotyledons</taxon>
        <taxon>Gunneridae</taxon>
        <taxon>Pentapetalae</taxon>
        <taxon>asterids</taxon>
        <taxon>lamiids</taxon>
        <taxon>Solanales</taxon>
        <taxon>Solanaceae</taxon>
        <taxon>Solanoideae</taxon>
        <taxon>Datureae</taxon>
        <taxon>Datura</taxon>
    </lineage>
</organism>
<name>A0ABS8USE9_DATST</name>
<dbReference type="Proteomes" id="UP000823775">
    <property type="component" value="Unassembled WGS sequence"/>
</dbReference>
<comment type="caution">
    <text evidence="2">The sequence shown here is derived from an EMBL/GenBank/DDBJ whole genome shotgun (WGS) entry which is preliminary data.</text>
</comment>
<evidence type="ECO:0000313" key="2">
    <source>
        <dbReference type="EMBL" id="MCD9637783.1"/>
    </source>
</evidence>
<protein>
    <submittedName>
        <fullName evidence="2">Uncharacterized protein</fullName>
    </submittedName>
</protein>
<accession>A0ABS8USE9</accession>
<evidence type="ECO:0000256" key="1">
    <source>
        <dbReference type="SAM" id="MobiDB-lite"/>
    </source>
</evidence>